<dbReference type="InterPro" id="IPR013785">
    <property type="entry name" value="Aldolase_TIM"/>
</dbReference>
<evidence type="ECO:0000256" key="3">
    <source>
        <dbReference type="ARBA" id="ARBA00022749"/>
    </source>
</evidence>
<sequence length="358" mass="38269">MDPIKEALTFDDVTLAPNYSEILPFEADTKTVLSKNLTLEIPLLSSAMDTVTESKMAIAIAKEGGIGVIHRNLDIKKQIFEIKKVKSKKLKVGAAVGAGPKEILRAEAILKEKVDLIVVDTAHGHTKKVAEIIKKIKKKKSSKTTLCAGNIATAEAAKFLAKLGVDIIKVGIGPGSICTTRLVAGIGVPQLTAIIDAKKGVKNKKVTIISDGGIKFSGDIAKALAAGADAVMIGSLFAGTVETPGKLLKKNGQLYKSFRGMGSVGAMNKGSADRYSQKIQKDASKYVPEGVEGLVKFKGNVNNIIYKLIGGLKSSMGYLGSKKIINLRKKPKFVKITKAGFYESMVHNIDEIKKESKF</sequence>
<keyword evidence="4" id="KW-0658">Purine biosynthesis</keyword>
<protein>
    <recommendedName>
        <fullName evidence="9">IMP dehydrogenase/GMP reductase domain-containing protein</fullName>
    </recommendedName>
</protein>
<dbReference type="EMBL" id="UINC01007353">
    <property type="protein sequence ID" value="SVA32854.1"/>
    <property type="molecule type" value="Genomic_DNA"/>
</dbReference>
<evidence type="ECO:0000256" key="7">
    <source>
        <dbReference type="ARBA" id="ARBA00023027"/>
    </source>
</evidence>
<evidence type="ECO:0000256" key="1">
    <source>
        <dbReference type="ARBA" id="ARBA00001958"/>
    </source>
</evidence>
<evidence type="ECO:0000313" key="10">
    <source>
        <dbReference type="EMBL" id="SVA32854.1"/>
    </source>
</evidence>
<evidence type="ECO:0000256" key="4">
    <source>
        <dbReference type="ARBA" id="ARBA00022755"/>
    </source>
</evidence>
<evidence type="ECO:0000256" key="5">
    <source>
        <dbReference type="ARBA" id="ARBA00022958"/>
    </source>
</evidence>
<evidence type="ECO:0000259" key="9">
    <source>
        <dbReference type="Pfam" id="PF00478"/>
    </source>
</evidence>
<dbReference type="FunFam" id="3.20.20.70:FF:000424">
    <property type="entry name" value="Inosine-5'-monophosphate dehydrogenase 2"/>
    <property type="match status" value="1"/>
</dbReference>
<keyword evidence="3" id="KW-0332">GMP biosynthesis</keyword>
<keyword evidence="7" id="KW-0520">NAD</keyword>
<dbReference type="InterPro" id="IPR015875">
    <property type="entry name" value="IMP_DH/GMP_Rdtase_CS"/>
</dbReference>
<dbReference type="PANTHER" id="PTHR11911:SF111">
    <property type="entry name" value="INOSINE-5'-MONOPHOSPHATE DEHYDROGENASE"/>
    <property type="match status" value="1"/>
</dbReference>
<evidence type="ECO:0000256" key="2">
    <source>
        <dbReference type="ARBA" id="ARBA00005502"/>
    </source>
</evidence>
<name>A0A381UY22_9ZZZZ</name>
<dbReference type="InterPro" id="IPR005990">
    <property type="entry name" value="IMP_DH"/>
</dbReference>
<dbReference type="PROSITE" id="PS00487">
    <property type="entry name" value="IMP_DH_GMP_RED"/>
    <property type="match status" value="1"/>
</dbReference>
<organism evidence="10">
    <name type="scientific">marine metagenome</name>
    <dbReference type="NCBI Taxonomy" id="408172"/>
    <lineage>
        <taxon>unclassified sequences</taxon>
        <taxon>metagenomes</taxon>
        <taxon>ecological metagenomes</taxon>
    </lineage>
</organism>
<dbReference type="GO" id="GO:0006183">
    <property type="term" value="P:GTP biosynthetic process"/>
    <property type="evidence" value="ECO:0007669"/>
    <property type="project" value="TreeGrafter"/>
</dbReference>
<feature type="domain" description="IMP dehydrogenase/GMP reductase" evidence="9">
    <location>
        <begin position="7"/>
        <end position="347"/>
    </location>
</feature>
<dbReference type="SUPFAM" id="SSF51412">
    <property type="entry name" value="Inosine monophosphate dehydrogenase (IMPDH)"/>
    <property type="match status" value="1"/>
</dbReference>
<comment type="similarity">
    <text evidence="2">Belongs to the IMPDH/GMPR family.</text>
</comment>
<accession>A0A381UY22</accession>
<dbReference type="GO" id="GO:0006177">
    <property type="term" value="P:GMP biosynthetic process"/>
    <property type="evidence" value="ECO:0007669"/>
    <property type="project" value="UniProtKB-KW"/>
</dbReference>
<evidence type="ECO:0000256" key="8">
    <source>
        <dbReference type="ARBA" id="ARBA00048028"/>
    </source>
</evidence>
<keyword evidence="6" id="KW-0560">Oxidoreductase</keyword>
<dbReference type="PANTHER" id="PTHR11911">
    <property type="entry name" value="INOSINE-5-MONOPHOSPHATE DEHYDROGENASE RELATED"/>
    <property type="match status" value="1"/>
</dbReference>
<dbReference type="SMART" id="SM01240">
    <property type="entry name" value="IMPDH"/>
    <property type="match status" value="1"/>
</dbReference>
<dbReference type="GO" id="GO:0003938">
    <property type="term" value="F:IMP dehydrogenase activity"/>
    <property type="evidence" value="ECO:0007669"/>
    <property type="project" value="UniProtKB-EC"/>
</dbReference>
<dbReference type="AlphaFoldDB" id="A0A381UY22"/>
<dbReference type="Pfam" id="PF00478">
    <property type="entry name" value="IMPDH"/>
    <property type="match status" value="1"/>
</dbReference>
<reference evidence="10" key="1">
    <citation type="submission" date="2018-05" db="EMBL/GenBank/DDBJ databases">
        <authorList>
            <person name="Lanie J.A."/>
            <person name="Ng W.-L."/>
            <person name="Kazmierczak K.M."/>
            <person name="Andrzejewski T.M."/>
            <person name="Davidsen T.M."/>
            <person name="Wayne K.J."/>
            <person name="Tettelin H."/>
            <person name="Glass J.I."/>
            <person name="Rusch D."/>
            <person name="Podicherti R."/>
            <person name="Tsui H.-C.T."/>
            <person name="Winkler M.E."/>
        </authorList>
    </citation>
    <scope>NUCLEOTIDE SEQUENCE</scope>
</reference>
<dbReference type="CDD" id="cd00381">
    <property type="entry name" value="IMPDH"/>
    <property type="match status" value="1"/>
</dbReference>
<comment type="catalytic activity">
    <reaction evidence="8">
        <text>IMP + NAD(+) + H2O = XMP + NADH + H(+)</text>
        <dbReference type="Rhea" id="RHEA:11708"/>
        <dbReference type="ChEBI" id="CHEBI:15377"/>
        <dbReference type="ChEBI" id="CHEBI:15378"/>
        <dbReference type="ChEBI" id="CHEBI:57464"/>
        <dbReference type="ChEBI" id="CHEBI:57540"/>
        <dbReference type="ChEBI" id="CHEBI:57945"/>
        <dbReference type="ChEBI" id="CHEBI:58053"/>
        <dbReference type="EC" id="1.1.1.205"/>
    </reaction>
</comment>
<keyword evidence="5" id="KW-0630">Potassium</keyword>
<dbReference type="InterPro" id="IPR001093">
    <property type="entry name" value="IMP_DH_GMPRt"/>
</dbReference>
<evidence type="ECO:0000256" key="6">
    <source>
        <dbReference type="ARBA" id="ARBA00023002"/>
    </source>
</evidence>
<proteinExistence type="inferred from homology"/>
<comment type="cofactor">
    <cofactor evidence="1">
        <name>K(+)</name>
        <dbReference type="ChEBI" id="CHEBI:29103"/>
    </cofactor>
</comment>
<gene>
    <name evidence="10" type="ORF">METZ01_LOCUS85708</name>
</gene>
<dbReference type="Gene3D" id="3.20.20.70">
    <property type="entry name" value="Aldolase class I"/>
    <property type="match status" value="2"/>
</dbReference>